<organism evidence="1 2">
    <name type="scientific">Leptospira interrogans serovar Lora str. TE 1992</name>
    <dbReference type="NCBI Taxonomy" id="1193028"/>
    <lineage>
        <taxon>Bacteria</taxon>
        <taxon>Pseudomonadati</taxon>
        <taxon>Spirochaetota</taxon>
        <taxon>Spirochaetia</taxon>
        <taxon>Leptospirales</taxon>
        <taxon>Leptospiraceae</taxon>
        <taxon>Leptospira</taxon>
    </lineage>
</organism>
<name>M3ESC9_LEPIR</name>
<evidence type="ECO:0000313" key="1">
    <source>
        <dbReference type="EMBL" id="EMF40721.1"/>
    </source>
</evidence>
<reference evidence="1 2" key="1">
    <citation type="submission" date="2013-01" db="EMBL/GenBank/DDBJ databases">
        <authorList>
            <person name="Harkins D.M."/>
            <person name="Durkin A.S."/>
            <person name="Brinkac L.M."/>
            <person name="Haft D.H."/>
            <person name="Selengut J.D."/>
            <person name="Sanka R."/>
            <person name="DePew J."/>
            <person name="Purushe J."/>
            <person name="Hartskeerl R.A."/>
            <person name="Ahmed A."/>
            <person name="van der Linden H."/>
            <person name="Goris M.G.A."/>
            <person name="Vinetz J.M."/>
            <person name="Sutton G.G."/>
            <person name="Nierman W.C."/>
            <person name="Fouts D.E."/>
        </authorList>
    </citation>
    <scope>NUCLEOTIDE SEQUENCE [LARGE SCALE GENOMIC DNA]</scope>
    <source>
        <strain evidence="1 2">TE 1992</strain>
    </source>
</reference>
<protein>
    <submittedName>
        <fullName evidence="1">Uncharacterized protein</fullName>
    </submittedName>
</protein>
<evidence type="ECO:0000313" key="2">
    <source>
        <dbReference type="Proteomes" id="UP000011754"/>
    </source>
</evidence>
<gene>
    <name evidence="1" type="ORF">LEP1GSC067_3113</name>
</gene>
<dbReference type="Proteomes" id="UP000011754">
    <property type="component" value="Unassembled WGS sequence"/>
</dbReference>
<comment type="caution">
    <text evidence="1">The sequence shown here is derived from an EMBL/GenBank/DDBJ whole genome shotgun (WGS) entry which is preliminary data.</text>
</comment>
<dbReference type="AlphaFoldDB" id="M3ESC9"/>
<accession>M3ESC9</accession>
<dbReference type="EMBL" id="AKWW02000072">
    <property type="protein sequence ID" value="EMF40721.1"/>
    <property type="molecule type" value="Genomic_DNA"/>
</dbReference>
<sequence length="50" mass="5966">MDEPCSSLDLTAREDFLGFLKEYHSKKNLPLFISPIGQKKFRIFIPKRFY</sequence>
<proteinExistence type="predicted"/>